<proteinExistence type="predicted"/>
<reference evidence="8" key="1">
    <citation type="submission" date="2021-12" db="EMBL/GenBank/DDBJ databases">
        <authorList>
            <person name="Martin H S."/>
        </authorList>
    </citation>
    <scope>NUCLEOTIDE SEQUENCE</scope>
</reference>
<dbReference type="GO" id="GO:0005774">
    <property type="term" value="C:vacuolar membrane"/>
    <property type="evidence" value="ECO:0007669"/>
    <property type="project" value="TreeGrafter"/>
</dbReference>
<feature type="transmembrane region" description="Helical" evidence="5">
    <location>
        <begin position="499"/>
        <end position="519"/>
    </location>
</feature>
<feature type="transmembrane region" description="Helical" evidence="5">
    <location>
        <begin position="348"/>
        <end position="365"/>
    </location>
</feature>
<feature type="transmembrane region" description="Helical" evidence="5">
    <location>
        <begin position="432"/>
        <end position="453"/>
    </location>
</feature>
<evidence type="ECO:0000313" key="9">
    <source>
        <dbReference type="Proteomes" id="UP000838878"/>
    </source>
</evidence>
<protein>
    <recommendedName>
        <fullName evidence="7">Amino acid transporter transmembrane domain-containing protein</fullName>
    </recommendedName>
</protein>
<dbReference type="AlphaFoldDB" id="A0A8J9U9Y7"/>
<feature type="signal peptide" evidence="6">
    <location>
        <begin position="1"/>
        <end position="23"/>
    </location>
</feature>
<feature type="transmembrane region" description="Helical" evidence="5">
    <location>
        <begin position="309"/>
        <end position="328"/>
    </location>
</feature>
<keyword evidence="6" id="KW-0732">Signal</keyword>
<evidence type="ECO:0000313" key="8">
    <source>
        <dbReference type="EMBL" id="CAH0716392.1"/>
    </source>
</evidence>
<keyword evidence="4 5" id="KW-0472">Membrane</keyword>
<organism evidence="8 9">
    <name type="scientific">Brenthis ino</name>
    <name type="common">lesser marbled fritillary</name>
    <dbReference type="NCBI Taxonomy" id="405034"/>
    <lineage>
        <taxon>Eukaryota</taxon>
        <taxon>Metazoa</taxon>
        <taxon>Ecdysozoa</taxon>
        <taxon>Arthropoda</taxon>
        <taxon>Hexapoda</taxon>
        <taxon>Insecta</taxon>
        <taxon>Pterygota</taxon>
        <taxon>Neoptera</taxon>
        <taxon>Endopterygota</taxon>
        <taxon>Lepidoptera</taxon>
        <taxon>Glossata</taxon>
        <taxon>Ditrysia</taxon>
        <taxon>Papilionoidea</taxon>
        <taxon>Nymphalidae</taxon>
        <taxon>Heliconiinae</taxon>
        <taxon>Argynnini</taxon>
        <taxon>Brenthis</taxon>
    </lineage>
</organism>
<feature type="transmembrane region" description="Helical" evidence="5">
    <location>
        <begin position="280"/>
        <end position="297"/>
    </location>
</feature>
<sequence length="571" mass="63321">MLIILILIQLIICIAFRVASIEASPRRSALGPLLLRSDATIGVTYLRLAYFGCHRASLILILTSALAAAGLTLRSEVHFSKKATVSKMVNESNGNLSPPQELESFLSQDEKKGQIVESKTYNLIKEKDAESGDFDPFSERQLENPTSNMDTLTHLLKASLGTGILAMPKAFKSAGLISGIFFAILVAVVCTHCAYILIKCAHVLYKKTRKTAMSFPEVAEAALDNGPQGLRKWAHTFRVFIVVSLFLTYFGTCSVYTVIIAKNIMQVVVFYMPDNKDLDIRLFIIALLLPLILMVWIRNLKYLAPVSMIANFFMAIGLGITFYFLVGTGGLDFGQVVAVQPPREWPEFFSLTIFAIEAIGVVMPLENSMKTPRSMLGFCGVLNKGMTGVTLIYILLGFLGYLRYGSLVEDSITLNLEPHPGDPKIKEVLSQIVKIAIAIAVYCTFGLQFFVCIEIMWNSIKEKFTKRPELADYIMRTIMVTMCVLLAVAVPTIGPFMGVIGAFCFSILGLIAPAFIEVITFWDIGFGPYKYLIWKNILVLMFGLFALIFGTKDAVISIIQEYTKIPIDNKN</sequence>
<dbReference type="OrthoDB" id="1684102at2759"/>
<dbReference type="EMBL" id="OV170231">
    <property type="protein sequence ID" value="CAH0716392.1"/>
    <property type="molecule type" value="Genomic_DNA"/>
</dbReference>
<feature type="chain" id="PRO_5035458710" description="Amino acid transporter transmembrane domain-containing protein" evidence="6">
    <location>
        <begin position="24"/>
        <end position="571"/>
    </location>
</feature>
<dbReference type="InterPro" id="IPR013057">
    <property type="entry name" value="AA_transpt_TM"/>
</dbReference>
<accession>A0A8J9U9Y7</accession>
<dbReference type="PANTHER" id="PTHR22950:SF154">
    <property type="entry name" value="PROTON-COUPLED AMINO ACID TRANSPORTER-LIKE PROTEIN PATHETIC"/>
    <property type="match status" value="1"/>
</dbReference>
<dbReference type="PANTHER" id="PTHR22950">
    <property type="entry name" value="AMINO ACID TRANSPORTER"/>
    <property type="match status" value="1"/>
</dbReference>
<name>A0A8J9U9Y7_9NEOP</name>
<keyword evidence="3 5" id="KW-1133">Transmembrane helix</keyword>
<keyword evidence="2 5" id="KW-0812">Transmembrane</keyword>
<evidence type="ECO:0000256" key="5">
    <source>
        <dbReference type="SAM" id="Phobius"/>
    </source>
</evidence>
<dbReference type="Proteomes" id="UP000838878">
    <property type="component" value="Chromosome 11"/>
</dbReference>
<feature type="transmembrane region" description="Helical" evidence="5">
    <location>
        <begin position="386"/>
        <end position="404"/>
    </location>
</feature>
<feature type="transmembrane region" description="Helical" evidence="5">
    <location>
        <begin position="47"/>
        <end position="73"/>
    </location>
</feature>
<feature type="transmembrane region" description="Helical" evidence="5">
    <location>
        <begin position="177"/>
        <end position="198"/>
    </location>
</feature>
<dbReference type="GO" id="GO:0015179">
    <property type="term" value="F:L-amino acid transmembrane transporter activity"/>
    <property type="evidence" value="ECO:0007669"/>
    <property type="project" value="TreeGrafter"/>
</dbReference>
<evidence type="ECO:0000256" key="6">
    <source>
        <dbReference type="SAM" id="SignalP"/>
    </source>
</evidence>
<dbReference type="Pfam" id="PF01490">
    <property type="entry name" value="Aa_trans"/>
    <property type="match status" value="1"/>
</dbReference>
<feature type="transmembrane region" description="Helical" evidence="5">
    <location>
        <begin position="531"/>
        <end position="550"/>
    </location>
</feature>
<evidence type="ECO:0000256" key="2">
    <source>
        <dbReference type="ARBA" id="ARBA00022692"/>
    </source>
</evidence>
<evidence type="ECO:0000256" key="4">
    <source>
        <dbReference type="ARBA" id="ARBA00023136"/>
    </source>
</evidence>
<evidence type="ECO:0000256" key="3">
    <source>
        <dbReference type="ARBA" id="ARBA00022989"/>
    </source>
</evidence>
<gene>
    <name evidence="8" type="ORF">BINO364_LOCUS3172</name>
</gene>
<comment type="subcellular location">
    <subcellularLocation>
        <location evidence="1">Membrane</location>
        <topology evidence="1">Multi-pass membrane protein</topology>
    </subcellularLocation>
</comment>
<feature type="non-terminal residue" evidence="8">
    <location>
        <position position="571"/>
    </location>
</feature>
<feature type="transmembrane region" description="Helical" evidence="5">
    <location>
        <begin position="239"/>
        <end position="260"/>
    </location>
</feature>
<keyword evidence="9" id="KW-1185">Reference proteome</keyword>
<evidence type="ECO:0000256" key="1">
    <source>
        <dbReference type="ARBA" id="ARBA00004141"/>
    </source>
</evidence>
<evidence type="ECO:0000259" key="7">
    <source>
        <dbReference type="Pfam" id="PF01490"/>
    </source>
</evidence>
<feature type="domain" description="Amino acid transporter transmembrane" evidence="7">
    <location>
        <begin position="146"/>
        <end position="552"/>
    </location>
</feature>